<evidence type="ECO:0000313" key="1">
    <source>
        <dbReference type="EMBL" id="SEL94106.1"/>
    </source>
</evidence>
<evidence type="ECO:0000313" key="2">
    <source>
        <dbReference type="Proteomes" id="UP000198916"/>
    </source>
</evidence>
<organism evidence="1 2">
    <name type="scientific">Parapedobacter koreensis</name>
    <dbReference type="NCBI Taxonomy" id="332977"/>
    <lineage>
        <taxon>Bacteria</taxon>
        <taxon>Pseudomonadati</taxon>
        <taxon>Bacteroidota</taxon>
        <taxon>Sphingobacteriia</taxon>
        <taxon>Sphingobacteriales</taxon>
        <taxon>Sphingobacteriaceae</taxon>
        <taxon>Parapedobacter</taxon>
    </lineage>
</organism>
<dbReference type="Proteomes" id="UP000198916">
    <property type="component" value="Unassembled WGS sequence"/>
</dbReference>
<gene>
    <name evidence="1" type="ORF">SAMN05421740_11469</name>
</gene>
<dbReference type="EMBL" id="FNZR01000014">
    <property type="protein sequence ID" value="SEL94106.1"/>
    <property type="molecule type" value="Genomic_DNA"/>
</dbReference>
<reference evidence="2" key="1">
    <citation type="submission" date="2016-10" db="EMBL/GenBank/DDBJ databases">
        <authorList>
            <person name="Varghese N."/>
            <person name="Submissions S."/>
        </authorList>
    </citation>
    <scope>NUCLEOTIDE SEQUENCE [LARGE SCALE GENOMIC DNA]</scope>
    <source>
        <strain evidence="2">Jip14</strain>
    </source>
</reference>
<name>A0A1H7UBG4_9SPHI</name>
<sequence>MAAFGWADTGQFIGPLQLAGVARYRTLGNTEQLCKIRDGDFGILPNVGYNFPRRFPCVGGMPFLPVLVGGLYHI</sequence>
<dbReference type="STRING" id="332977.SAMN05421740_11469"/>
<proteinExistence type="predicted"/>
<keyword evidence="2" id="KW-1185">Reference proteome</keyword>
<dbReference type="AlphaFoldDB" id="A0A1H7UBG4"/>
<protein>
    <submittedName>
        <fullName evidence="1">Uncharacterized protein</fullName>
    </submittedName>
</protein>
<accession>A0A1H7UBG4</accession>